<accession>A0A8S5MUI5</accession>
<evidence type="ECO:0000259" key="1">
    <source>
        <dbReference type="Pfam" id="PF23343"/>
    </source>
</evidence>
<dbReference type="InterPro" id="IPR056906">
    <property type="entry name" value="ORF2/G2P_dom"/>
</dbReference>
<reference evidence="2" key="1">
    <citation type="journal article" date="2021" name="Proc. Natl. Acad. Sci. U.S.A.">
        <title>A Catalog of Tens of Thousands of Viruses from Human Metagenomes Reveals Hidden Associations with Chronic Diseases.</title>
        <authorList>
            <person name="Tisza M.J."/>
            <person name="Buck C.B."/>
        </authorList>
    </citation>
    <scope>NUCLEOTIDE SEQUENCE</scope>
    <source>
        <strain evidence="2">Ctino4</strain>
    </source>
</reference>
<dbReference type="EMBL" id="BK014985">
    <property type="protein sequence ID" value="DAD85611.1"/>
    <property type="molecule type" value="Genomic_DNA"/>
</dbReference>
<proteinExistence type="predicted"/>
<dbReference type="Pfam" id="PF23343">
    <property type="entry name" value="REP_ORF2-G2P"/>
    <property type="match status" value="1"/>
</dbReference>
<name>A0A8S5MUI5_9CAUD</name>
<sequence length="267" mass="31517">MAKRRNEYTFRGGDIIEREEYHDGKYGAKGKKREKKKTPTREDMKKVNAMNKAKKARHKMLTYFGPGDILATWGYLVKNRPGSMKEALDDFKKAIRTVRREYKKRGYELFWIRNIEKGTRGAWHIHIIVNEIGDTASILEKAWQKGGTWACAIKKSQYYDDDFTELGNYITKDENTQKEKEDGTLAKPRIKEASYNTSRNMPLPKPHVDKLRRWQKEPKPKKGYYIAKIHEGINPKTGYKYRRYTMFRLNAHTDIGWLDRATEKMQI</sequence>
<organism evidence="2">
    <name type="scientific">Myoviridae sp. ctino4</name>
    <dbReference type="NCBI Taxonomy" id="2826686"/>
    <lineage>
        <taxon>Viruses</taxon>
        <taxon>Duplodnaviria</taxon>
        <taxon>Heunggongvirae</taxon>
        <taxon>Uroviricota</taxon>
        <taxon>Caudoviricetes</taxon>
    </lineage>
</organism>
<feature type="domain" description="Replication-associated protein ORF2/G2P" evidence="1">
    <location>
        <begin position="84"/>
        <end position="173"/>
    </location>
</feature>
<evidence type="ECO:0000313" key="2">
    <source>
        <dbReference type="EMBL" id="DAD85611.1"/>
    </source>
</evidence>
<protein>
    <recommendedName>
        <fullName evidence="1">Replication-associated protein ORF2/G2P domain-containing protein</fullName>
    </recommendedName>
</protein>